<dbReference type="AlphaFoldDB" id="A0A482VSM3"/>
<organism evidence="1 2">
    <name type="scientific">Asbolus verrucosus</name>
    <name type="common">Desert ironclad beetle</name>
    <dbReference type="NCBI Taxonomy" id="1661398"/>
    <lineage>
        <taxon>Eukaryota</taxon>
        <taxon>Metazoa</taxon>
        <taxon>Ecdysozoa</taxon>
        <taxon>Arthropoda</taxon>
        <taxon>Hexapoda</taxon>
        <taxon>Insecta</taxon>
        <taxon>Pterygota</taxon>
        <taxon>Neoptera</taxon>
        <taxon>Endopterygota</taxon>
        <taxon>Coleoptera</taxon>
        <taxon>Polyphaga</taxon>
        <taxon>Cucujiformia</taxon>
        <taxon>Tenebrionidae</taxon>
        <taxon>Pimeliinae</taxon>
        <taxon>Asbolus</taxon>
    </lineage>
</organism>
<dbReference type="EMBL" id="QDEB01066777">
    <property type="protein sequence ID" value="RZC35941.1"/>
    <property type="molecule type" value="Genomic_DNA"/>
</dbReference>
<dbReference type="Proteomes" id="UP000292052">
    <property type="component" value="Unassembled WGS sequence"/>
</dbReference>
<proteinExistence type="predicted"/>
<keyword evidence="2" id="KW-1185">Reference proteome</keyword>
<evidence type="ECO:0000313" key="2">
    <source>
        <dbReference type="Proteomes" id="UP000292052"/>
    </source>
</evidence>
<name>A0A482VSM3_ASBVE</name>
<comment type="caution">
    <text evidence="1">The sequence shown here is derived from an EMBL/GenBank/DDBJ whole genome shotgun (WGS) entry which is preliminary data.</text>
</comment>
<reference evidence="1 2" key="1">
    <citation type="submission" date="2017-03" db="EMBL/GenBank/DDBJ databases">
        <title>Genome of the blue death feigning beetle - Asbolus verrucosus.</title>
        <authorList>
            <person name="Rider S.D."/>
        </authorList>
    </citation>
    <scope>NUCLEOTIDE SEQUENCE [LARGE SCALE GENOMIC DNA]</scope>
    <source>
        <strain evidence="1">Butters</strain>
        <tissue evidence="1">Head and leg muscle</tissue>
    </source>
</reference>
<protein>
    <submittedName>
        <fullName evidence="1">Uncharacterized protein</fullName>
    </submittedName>
</protein>
<gene>
    <name evidence="1" type="ORF">BDFB_014590</name>
</gene>
<sequence>MATKNPLYPKNFTLAHMYSCDVKHHVKRWKHHTRDRSKFCNETKKY</sequence>
<evidence type="ECO:0000313" key="1">
    <source>
        <dbReference type="EMBL" id="RZC35941.1"/>
    </source>
</evidence>
<accession>A0A482VSM3</accession>